<keyword evidence="2" id="KW-1185">Reference proteome</keyword>
<dbReference type="EMBL" id="JASCZI010121604">
    <property type="protein sequence ID" value="MED6162373.1"/>
    <property type="molecule type" value="Genomic_DNA"/>
</dbReference>
<reference evidence="1 2" key="1">
    <citation type="journal article" date="2023" name="Plants (Basel)">
        <title>Bridging the Gap: Combining Genomics and Transcriptomics Approaches to Understand Stylosanthes scabra, an Orphan Legume from the Brazilian Caatinga.</title>
        <authorList>
            <person name="Ferreira-Neto J.R.C."/>
            <person name="da Silva M.D."/>
            <person name="Binneck E."/>
            <person name="de Melo N.F."/>
            <person name="da Silva R.H."/>
            <person name="de Melo A.L.T.M."/>
            <person name="Pandolfi V."/>
            <person name="Bustamante F.O."/>
            <person name="Brasileiro-Vidal A.C."/>
            <person name="Benko-Iseppon A.M."/>
        </authorList>
    </citation>
    <scope>NUCLEOTIDE SEQUENCE [LARGE SCALE GENOMIC DNA]</scope>
    <source>
        <tissue evidence="1">Leaves</tissue>
    </source>
</reference>
<protein>
    <recommendedName>
        <fullName evidence="3">Protein-serine/threonine phosphatase</fullName>
    </recommendedName>
</protein>
<evidence type="ECO:0000313" key="2">
    <source>
        <dbReference type="Proteomes" id="UP001341840"/>
    </source>
</evidence>
<proteinExistence type="predicted"/>
<sequence>MIIRTRHQFPNITTLQLCTDGYYRQPRSTECTDGSAVGISIEPSVKLWLNLRENCRRVPTAQPSVIYKIISRQTAARRLNNTDGSAVDVAAVVRSGDVVAFSDGLAVGNDSDGLAV</sequence>
<dbReference type="Proteomes" id="UP001341840">
    <property type="component" value="Unassembled WGS sequence"/>
</dbReference>
<comment type="caution">
    <text evidence="1">The sequence shown here is derived from an EMBL/GenBank/DDBJ whole genome shotgun (WGS) entry which is preliminary data.</text>
</comment>
<organism evidence="1 2">
    <name type="scientific">Stylosanthes scabra</name>
    <dbReference type="NCBI Taxonomy" id="79078"/>
    <lineage>
        <taxon>Eukaryota</taxon>
        <taxon>Viridiplantae</taxon>
        <taxon>Streptophyta</taxon>
        <taxon>Embryophyta</taxon>
        <taxon>Tracheophyta</taxon>
        <taxon>Spermatophyta</taxon>
        <taxon>Magnoliopsida</taxon>
        <taxon>eudicotyledons</taxon>
        <taxon>Gunneridae</taxon>
        <taxon>Pentapetalae</taxon>
        <taxon>rosids</taxon>
        <taxon>fabids</taxon>
        <taxon>Fabales</taxon>
        <taxon>Fabaceae</taxon>
        <taxon>Papilionoideae</taxon>
        <taxon>50 kb inversion clade</taxon>
        <taxon>dalbergioids sensu lato</taxon>
        <taxon>Dalbergieae</taxon>
        <taxon>Pterocarpus clade</taxon>
        <taxon>Stylosanthes</taxon>
    </lineage>
</organism>
<accession>A0ABU6UR42</accession>
<gene>
    <name evidence="1" type="ORF">PIB30_069858</name>
</gene>
<evidence type="ECO:0000313" key="1">
    <source>
        <dbReference type="EMBL" id="MED6162373.1"/>
    </source>
</evidence>
<evidence type="ECO:0008006" key="3">
    <source>
        <dbReference type="Google" id="ProtNLM"/>
    </source>
</evidence>
<name>A0ABU6UR42_9FABA</name>
<feature type="non-terminal residue" evidence="1">
    <location>
        <position position="116"/>
    </location>
</feature>